<keyword evidence="3" id="KW-1185">Reference proteome</keyword>
<proteinExistence type="predicted"/>
<reference evidence="2" key="1">
    <citation type="submission" date="2018-05" db="EMBL/GenBank/DDBJ databases">
        <title>Draft genome of Mucuna pruriens seed.</title>
        <authorList>
            <person name="Nnadi N.E."/>
            <person name="Vos R."/>
            <person name="Hasami M.H."/>
            <person name="Devisetty U.K."/>
            <person name="Aguiy J.C."/>
        </authorList>
    </citation>
    <scope>NUCLEOTIDE SEQUENCE [LARGE SCALE GENOMIC DNA]</scope>
    <source>
        <strain evidence="2">JCA_2017</strain>
    </source>
</reference>
<dbReference type="OrthoDB" id="1436818at2759"/>
<feature type="non-terminal residue" evidence="2">
    <location>
        <position position="1"/>
    </location>
</feature>
<dbReference type="AlphaFoldDB" id="A0A371IIB2"/>
<dbReference type="Proteomes" id="UP000257109">
    <property type="component" value="Unassembled WGS sequence"/>
</dbReference>
<evidence type="ECO:0000313" key="2">
    <source>
        <dbReference type="EMBL" id="RDY14715.1"/>
    </source>
</evidence>
<evidence type="ECO:0000259" key="1">
    <source>
        <dbReference type="Pfam" id="PF07727"/>
    </source>
</evidence>
<protein>
    <recommendedName>
        <fullName evidence="1">Reverse transcriptase Ty1/copia-type domain-containing protein</fullName>
    </recommendedName>
</protein>
<name>A0A371IIB2_MUCPR</name>
<dbReference type="EMBL" id="QJKJ01000027">
    <property type="protein sequence ID" value="RDY14715.1"/>
    <property type="molecule type" value="Genomic_DNA"/>
</dbReference>
<evidence type="ECO:0000313" key="3">
    <source>
        <dbReference type="Proteomes" id="UP000257109"/>
    </source>
</evidence>
<accession>A0A371IIB2</accession>
<dbReference type="STRING" id="157652.A0A371IIB2"/>
<gene>
    <name evidence="2" type="ORF">CR513_00175</name>
</gene>
<dbReference type="InterPro" id="IPR013103">
    <property type="entry name" value="RVT_2"/>
</dbReference>
<dbReference type="Pfam" id="PF07727">
    <property type="entry name" value="RVT_2"/>
    <property type="match status" value="1"/>
</dbReference>
<organism evidence="2 3">
    <name type="scientific">Mucuna pruriens</name>
    <name type="common">Velvet bean</name>
    <name type="synonym">Dolichos pruriens</name>
    <dbReference type="NCBI Taxonomy" id="157652"/>
    <lineage>
        <taxon>Eukaryota</taxon>
        <taxon>Viridiplantae</taxon>
        <taxon>Streptophyta</taxon>
        <taxon>Embryophyta</taxon>
        <taxon>Tracheophyta</taxon>
        <taxon>Spermatophyta</taxon>
        <taxon>Magnoliopsida</taxon>
        <taxon>eudicotyledons</taxon>
        <taxon>Gunneridae</taxon>
        <taxon>Pentapetalae</taxon>
        <taxon>rosids</taxon>
        <taxon>fabids</taxon>
        <taxon>Fabales</taxon>
        <taxon>Fabaceae</taxon>
        <taxon>Papilionoideae</taxon>
        <taxon>50 kb inversion clade</taxon>
        <taxon>NPAAA clade</taxon>
        <taxon>indigoferoid/millettioid clade</taxon>
        <taxon>Phaseoleae</taxon>
        <taxon>Mucuna</taxon>
    </lineage>
</organism>
<sequence>MDVKIVFLNGDINKMIYMVQLESFVPNDSKFGMQTKEIHLWPQIGFSSMVSQIPSIDDCVYHTFNGSKYIFLVLYVNDILLANSDTCLFHETKRFFMNNFKMKDLVEAFLFDMKDSKLGDTPIVKGDKFSLKQCTNNGLERNKMQKIPYALIVESLMYP</sequence>
<comment type="caution">
    <text evidence="2">The sequence shown here is derived from an EMBL/GenBank/DDBJ whole genome shotgun (WGS) entry which is preliminary data.</text>
</comment>
<feature type="domain" description="Reverse transcriptase Ty1/copia-type" evidence="1">
    <location>
        <begin position="1"/>
        <end position="108"/>
    </location>
</feature>